<dbReference type="Proteomes" id="UP001058016">
    <property type="component" value="Chromosome"/>
</dbReference>
<accession>A0A9Q9CF39</accession>
<feature type="transmembrane region" description="Helical" evidence="2">
    <location>
        <begin position="232"/>
        <end position="252"/>
    </location>
</feature>
<dbReference type="GO" id="GO:0022857">
    <property type="term" value="F:transmembrane transporter activity"/>
    <property type="evidence" value="ECO:0007669"/>
    <property type="project" value="InterPro"/>
</dbReference>
<evidence type="ECO:0000313" key="4">
    <source>
        <dbReference type="EMBL" id="UUF07430.1"/>
    </source>
</evidence>
<feature type="transmembrane region" description="Helical" evidence="2">
    <location>
        <begin position="146"/>
        <end position="164"/>
    </location>
</feature>
<dbReference type="Gene3D" id="1.20.1250.20">
    <property type="entry name" value="MFS general substrate transporter like domains"/>
    <property type="match status" value="1"/>
</dbReference>
<dbReference type="InterPro" id="IPR053160">
    <property type="entry name" value="MFS_DHA3_Transporter"/>
</dbReference>
<dbReference type="InterPro" id="IPR011701">
    <property type="entry name" value="MFS"/>
</dbReference>
<dbReference type="InterPro" id="IPR036259">
    <property type="entry name" value="MFS_trans_sf"/>
</dbReference>
<evidence type="ECO:0000256" key="1">
    <source>
        <dbReference type="ARBA" id="ARBA00004651"/>
    </source>
</evidence>
<feature type="transmembrane region" description="Helical" evidence="2">
    <location>
        <begin position="115"/>
        <end position="134"/>
    </location>
</feature>
<organism evidence="4 6">
    <name type="scientific">Turicibacter bilis</name>
    <dbReference type="NCBI Taxonomy" id="2735723"/>
    <lineage>
        <taxon>Bacteria</taxon>
        <taxon>Bacillati</taxon>
        <taxon>Bacillota</taxon>
        <taxon>Erysipelotrichia</taxon>
        <taxon>Erysipelotrichales</taxon>
        <taxon>Turicibacteraceae</taxon>
        <taxon>Turicibacter</taxon>
    </lineage>
</organism>
<gene>
    <name evidence="3" type="ORF">J0J69_00955</name>
    <name evidence="4" type="ORF">J0J70_07245</name>
</gene>
<evidence type="ECO:0000313" key="5">
    <source>
        <dbReference type="Proteomes" id="UP001058016"/>
    </source>
</evidence>
<dbReference type="EMBL" id="CP071250">
    <property type="protein sequence ID" value="UUF07430.1"/>
    <property type="molecule type" value="Genomic_DNA"/>
</dbReference>
<comment type="subcellular location">
    <subcellularLocation>
        <location evidence="1">Cell membrane</location>
        <topology evidence="1">Multi-pass membrane protein</topology>
    </subcellularLocation>
</comment>
<dbReference type="RefSeq" id="WP_172676276.1">
    <property type="nucleotide sequence ID" value="NZ_CP071249.1"/>
</dbReference>
<name>A0A9Q9CF39_9FIRM</name>
<feature type="transmembrane region" description="Helical" evidence="2">
    <location>
        <begin position="203"/>
        <end position="226"/>
    </location>
</feature>
<dbReference type="Proteomes" id="UP001058072">
    <property type="component" value="Chromosome"/>
</dbReference>
<feature type="transmembrane region" description="Helical" evidence="2">
    <location>
        <begin position="32"/>
        <end position="51"/>
    </location>
</feature>
<sequence length="254" mass="28550">MPFNSRLNVLIEVAQALAVFIGGLLAEVSFELSYLIAILMAIGSLSVALQFKEPMIHETQERSSVKDHFQQCFIMMKLNRRLLAMLLYFPLMMTFTTVIYFYAQAYFSDFSYSKSTISLIFLVNGLVSALGALLAEKVERWCQGKAWLFVPLSMSVMICIFGYVEAKVGIFVFCLINFLSAILYPISSVYMNEETPSEKRATIISVSSMMFSLMMILIFPLCGWLGERVGLAQAFQVIGLLNLLIVGTIALIRK</sequence>
<feature type="transmembrane region" description="Helical" evidence="2">
    <location>
        <begin position="170"/>
        <end position="191"/>
    </location>
</feature>
<dbReference type="PANTHER" id="PTHR23530">
    <property type="entry name" value="TRANSPORT PROTEIN-RELATED"/>
    <property type="match status" value="1"/>
</dbReference>
<dbReference type="SUPFAM" id="SSF103473">
    <property type="entry name" value="MFS general substrate transporter"/>
    <property type="match status" value="1"/>
</dbReference>
<evidence type="ECO:0000313" key="3">
    <source>
        <dbReference type="EMBL" id="UUF06190.1"/>
    </source>
</evidence>
<reference evidence="4 5" key="1">
    <citation type="submission" date="2021-03" db="EMBL/GenBank/DDBJ databases">
        <title>Comparative Genomics and Metabolomics in the genus Turicibacter.</title>
        <authorList>
            <person name="Maki J."/>
            <person name="Looft T."/>
        </authorList>
    </citation>
    <scope>NUCLEOTIDE SEQUENCE</scope>
    <source>
        <strain evidence="4">ISU324</strain>
        <strain evidence="3 5">MMM721</strain>
    </source>
</reference>
<keyword evidence="2" id="KW-1133">Transmembrane helix</keyword>
<feature type="transmembrane region" description="Helical" evidence="2">
    <location>
        <begin position="82"/>
        <end position="103"/>
    </location>
</feature>
<dbReference type="GO" id="GO:0005886">
    <property type="term" value="C:plasma membrane"/>
    <property type="evidence" value="ECO:0007669"/>
    <property type="project" value="UniProtKB-SubCell"/>
</dbReference>
<dbReference type="Pfam" id="PF07690">
    <property type="entry name" value="MFS_1"/>
    <property type="match status" value="1"/>
</dbReference>
<feature type="transmembrane region" description="Helical" evidence="2">
    <location>
        <begin position="7"/>
        <end position="26"/>
    </location>
</feature>
<keyword evidence="5" id="KW-1185">Reference proteome</keyword>
<dbReference type="EMBL" id="CP071249">
    <property type="protein sequence ID" value="UUF06190.1"/>
    <property type="molecule type" value="Genomic_DNA"/>
</dbReference>
<keyword evidence="2" id="KW-0812">Transmembrane</keyword>
<keyword evidence="2" id="KW-0472">Membrane</keyword>
<evidence type="ECO:0000313" key="6">
    <source>
        <dbReference type="Proteomes" id="UP001058072"/>
    </source>
</evidence>
<dbReference type="PANTHER" id="PTHR23530:SF1">
    <property type="entry name" value="PERMEASE, MAJOR FACILITATOR SUPERFAMILY-RELATED"/>
    <property type="match status" value="1"/>
</dbReference>
<protein>
    <submittedName>
        <fullName evidence="4">MFS transporter</fullName>
    </submittedName>
</protein>
<evidence type="ECO:0000256" key="2">
    <source>
        <dbReference type="SAM" id="Phobius"/>
    </source>
</evidence>
<proteinExistence type="predicted"/>
<dbReference type="AlphaFoldDB" id="A0A9Q9CF39"/>